<dbReference type="EMBL" id="KZ772673">
    <property type="protein sequence ID" value="PTQ50603.1"/>
    <property type="molecule type" value="Genomic_DNA"/>
</dbReference>
<reference evidence="3" key="1">
    <citation type="journal article" date="2017" name="Cell">
        <title>Insights into land plant evolution garnered from the Marchantia polymorpha genome.</title>
        <authorList>
            <person name="Bowman J.L."/>
            <person name="Kohchi T."/>
            <person name="Yamato K.T."/>
            <person name="Jenkins J."/>
            <person name="Shu S."/>
            <person name="Ishizaki K."/>
            <person name="Yamaoka S."/>
            <person name="Nishihama R."/>
            <person name="Nakamura Y."/>
            <person name="Berger F."/>
            <person name="Adam C."/>
            <person name="Aki S.S."/>
            <person name="Althoff F."/>
            <person name="Araki T."/>
            <person name="Arteaga-Vazquez M.A."/>
            <person name="Balasubrmanian S."/>
            <person name="Barry K."/>
            <person name="Bauer D."/>
            <person name="Boehm C.R."/>
            <person name="Briginshaw L."/>
            <person name="Caballero-Perez J."/>
            <person name="Catarino B."/>
            <person name="Chen F."/>
            <person name="Chiyoda S."/>
            <person name="Chovatia M."/>
            <person name="Davies K.M."/>
            <person name="Delmans M."/>
            <person name="Demura T."/>
            <person name="Dierschke T."/>
            <person name="Dolan L."/>
            <person name="Dorantes-Acosta A.E."/>
            <person name="Eklund D.M."/>
            <person name="Florent S.N."/>
            <person name="Flores-Sandoval E."/>
            <person name="Fujiyama A."/>
            <person name="Fukuzawa H."/>
            <person name="Galik B."/>
            <person name="Grimanelli D."/>
            <person name="Grimwood J."/>
            <person name="Grossniklaus U."/>
            <person name="Hamada T."/>
            <person name="Haseloff J."/>
            <person name="Hetherington A.J."/>
            <person name="Higo A."/>
            <person name="Hirakawa Y."/>
            <person name="Hundley H.N."/>
            <person name="Ikeda Y."/>
            <person name="Inoue K."/>
            <person name="Inoue S.I."/>
            <person name="Ishida S."/>
            <person name="Jia Q."/>
            <person name="Kakita M."/>
            <person name="Kanazawa T."/>
            <person name="Kawai Y."/>
            <person name="Kawashima T."/>
            <person name="Kennedy M."/>
            <person name="Kinose K."/>
            <person name="Kinoshita T."/>
            <person name="Kohara Y."/>
            <person name="Koide E."/>
            <person name="Komatsu K."/>
            <person name="Kopischke S."/>
            <person name="Kubo M."/>
            <person name="Kyozuka J."/>
            <person name="Lagercrantz U."/>
            <person name="Lin S.S."/>
            <person name="Lindquist E."/>
            <person name="Lipzen A.M."/>
            <person name="Lu C.W."/>
            <person name="De Luna E."/>
            <person name="Martienssen R.A."/>
            <person name="Minamino N."/>
            <person name="Mizutani M."/>
            <person name="Mizutani M."/>
            <person name="Mochizuki N."/>
            <person name="Monte I."/>
            <person name="Mosher R."/>
            <person name="Nagasaki H."/>
            <person name="Nakagami H."/>
            <person name="Naramoto S."/>
            <person name="Nishitani K."/>
            <person name="Ohtani M."/>
            <person name="Okamoto T."/>
            <person name="Okumura M."/>
            <person name="Phillips J."/>
            <person name="Pollak B."/>
            <person name="Reinders A."/>
            <person name="Rovekamp M."/>
            <person name="Sano R."/>
            <person name="Sawa S."/>
            <person name="Schmid M.W."/>
            <person name="Shirakawa M."/>
            <person name="Solano R."/>
            <person name="Spunde A."/>
            <person name="Suetsugu N."/>
            <person name="Sugano S."/>
            <person name="Sugiyama A."/>
            <person name="Sun R."/>
            <person name="Suzuki Y."/>
            <person name="Takenaka M."/>
            <person name="Takezawa D."/>
            <person name="Tomogane H."/>
            <person name="Tsuzuki M."/>
            <person name="Ueda T."/>
            <person name="Umeda M."/>
            <person name="Ward J.M."/>
            <person name="Watanabe Y."/>
            <person name="Yazaki K."/>
            <person name="Yokoyama R."/>
            <person name="Yoshitake Y."/>
            <person name="Yotsui I."/>
            <person name="Zachgo S."/>
            <person name="Schmutz J."/>
        </authorList>
    </citation>
    <scope>NUCLEOTIDE SEQUENCE [LARGE SCALE GENOMIC DNA]</scope>
    <source>
        <strain evidence="3">Tak-1</strain>
    </source>
</reference>
<feature type="region of interest" description="Disordered" evidence="1">
    <location>
        <begin position="76"/>
        <end position="111"/>
    </location>
</feature>
<evidence type="ECO:0000313" key="2">
    <source>
        <dbReference type="EMBL" id="PTQ50603.1"/>
    </source>
</evidence>
<organism evidence="2 3">
    <name type="scientific">Marchantia polymorpha</name>
    <name type="common">Common liverwort</name>
    <name type="synonym">Marchantia aquatica</name>
    <dbReference type="NCBI Taxonomy" id="3197"/>
    <lineage>
        <taxon>Eukaryota</taxon>
        <taxon>Viridiplantae</taxon>
        <taxon>Streptophyta</taxon>
        <taxon>Embryophyta</taxon>
        <taxon>Marchantiophyta</taxon>
        <taxon>Marchantiopsida</taxon>
        <taxon>Marchantiidae</taxon>
        <taxon>Marchantiales</taxon>
        <taxon>Marchantiaceae</taxon>
        <taxon>Marchantia</taxon>
    </lineage>
</organism>
<evidence type="ECO:0000313" key="3">
    <source>
        <dbReference type="Proteomes" id="UP000244005"/>
    </source>
</evidence>
<accession>A0A2R6XWW5</accession>
<gene>
    <name evidence="2" type="ORF">MARPO_0001s0518</name>
</gene>
<dbReference type="OrthoDB" id="10463514at2759"/>
<evidence type="ECO:0000256" key="1">
    <source>
        <dbReference type="SAM" id="MobiDB-lite"/>
    </source>
</evidence>
<dbReference type="AlphaFoldDB" id="A0A2R6XWW5"/>
<dbReference type="Proteomes" id="UP000244005">
    <property type="component" value="Unassembled WGS sequence"/>
</dbReference>
<proteinExistence type="predicted"/>
<sequence length="111" mass="11709">MAPLLESPMHHMSQTWGNGLPIGRLIICRGPALVAVPLTSVACCKAKTKRFPKSVGPVESLKRGVKTACVSRAMESNRTPKSIRVEPRGGARGGGGGPMAYLRSGQTRQVG</sequence>
<protein>
    <submittedName>
        <fullName evidence="2">Uncharacterized protein</fullName>
    </submittedName>
</protein>
<keyword evidence="3" id="KW-1185">Reference proteome</keyword>
<name>A0A2R6XWW5_MARPO</name>